<dbReference type="Proteomes" id="UP000611723">
    <property type="component" value="Unassembled WGS sequence"/>
</dbReference>
<evidence type="ECO:0000256" key="1">
    <source>
        <dbReference type="SAM" id="Phobius"/>
    </source>
</evidence>
<feature type="chain" id="PRO_5036813446" description="Outer membrane protein beta-barrel domain-containing protein" evidence="2">
    <location>
        <begin position="21"/>
        <end position="300"/>
    </location>
</feature>
<gene>
    <name evidence="3" type="ORF">JKA74_00275</name>
</gene>
<dbReference type="AlphaFoldDB" id="A0A934WV00"/>
<keyword evidence="1" id="KW-0812">Transmembrane</keyword>
<organism evidence="3 4">
    <name type="scientific">Marivirga aurantiaca</name>
    <dbReference type="NCBI Taxonomy" id="2802615"/>
    <lineage>
        <taxon>Bacteria</taxon>
        <taxon>Pseudomonadati</taxon>
        <taxon>Bacteroidota</taxon>
        <taxon>Cytophagia</taxon>
        <taxon>Cytophagales</taxon>
        <taxon>Marivirgaceae</taxon>
        <taxon>Marivirga</taxon>
    </lineage>
</organism>
<accession>A0A934WV00</accession>
<protein>
    <recommendedName>
        <fullName evidence="5">Outer membrane protein beta-barrel domain-containing protein</fullName>
    </recommendedName>
</protein>
<evidence type="ECO:0000313" key="3">
    <source>
        <dbReference type="EMBL" id="MBK6263451.1"/>
    </source>
</evidence>
<dbReference type="EMBL" id="JAEQBW010000001">
    <property type="protein sequence ID" value="MBK6263451.1"/>
    <property type="molecule type" value="Genomic_DNA"/>
</dbReference>
<dbReference type="RefSeq" id="WP_201429141.1">
    <property type="nucleotide sequence ID" value="NZ_JAEQBW010000001.1"/>
</dbReference>
<keyword evidence="4" id="KW-1185">Reference proteome</keyword>
<evidence type="ECO:0008006" key="5">
    <source>
        <dbReference type="Google" id="ProtNLM"/>
    </source>
</evidence>
<feature type="transmembrane region" description="Helical" evidence="1">
    <location>
        <begin position="138"/>
        <end position="158"/>
    </location>
</feature>
<evidence type="ECO:0000313" key="4">
    <source>
        <dbReference type="Proteomes" id="UP000611723"/>
    </source>
</evidence>
<keyword evidence="1" id="KW-1133">Transmembrane helix</keyword>
<sequence length="300" mass="33070">MKKLLVILCFLLSCPVLIFAQIENPKLEERPSENLRSMVTVYLKTGEIYKGYFISQNKEFLEIESETLGRITIQTARIKKIDAGKSNKPIVVDAEKNQLEDLNAMRYFFGTSGFNFKKGESYIRNNPMTYHKGITDNFSIGVGTSFFFGILGVPILFVNPHYTKSINKNLHFKAGLGAAIGVSIGDAEGGAGALLNTGLTLGNPDINLTGTFYYGVVSDFGSSSFVSLAGKARIGRKLAIISENAFFYNEFNGNSGNIMLSYGLRYITESGSFDLGFINNRDFGEFYYIGIPFIALTLGL</sequence>
<name>A0A934WV00_9BACT</name>
<evidence type="ECO:0000256" key="2">
    <source>
        <dbReference type="SAM" id="SignalP"/>
    </source>
</evidence>
<reference evidence="3" key="1">
    <citation type="submission" date="2021-01" db="EMBL/GenBank/DDBJ databases">
        <title>Marivirga aurantiaca sp. nov., isolated from intertidal surface sediments.</title>
        <authorList>
            <person name="Zhang M."/>
        </authorList>
    </citation>
    <scope>NUCLEOTIDE SEQUENCE</scope>
    <source>
        <strain evidence="3">S37H4</strain>
    </source>
</reference>
<feature type="signal peptide" evidence="2">
    <location>
        <begin position="1"/>
        <end position="20"/>
    </location>
</feature>
<proteinExistence type="predicted"/>
<comment type="caution">
    <text evidence="3">The sequence shown here is derived from an EMBL/GenBank/DDBJ whole genome shotgun (WGS) entry which is preliminary data.</text>
</comment>
<keyword evidence="1" id="KW-0472">Membrane</keyword>
<keyword evidence="2" id="KW-0732">Signal</keyword>